<dbReference type="EMBL" id="ABWK02000012">
    <property type="protein sequence ID" value="EEX69163.1"/>
    <property type="molecule type" value="Genomic_DNA"/>
</dbReference>
<protein>
    <submittedName>
        <fullName evidence="1">Uncharacterized protein</fullName>
    </submittedName>
</protein>
<organism evidence="1 2">
    <name type="scientific">Mitsuokella multacida DSM 20544</name>
    <dbReference type="NCBI Taxonomy" id="500635"/>
    <lineage>
        <taxon>Bacteria</taxon>
        <taxon>Bacillati</taxon>
        <taxon>Bacillota</taxon>
        <taxon>Negativicutes</taxon>
        <taxon>Selenomonadales</taxon>
        <taxon>Selenomonadaceae</taxon>
        <taxon>Mitsuokella</taxon>
    </lineage>
</organism>
<sequence>MAVAQAVSSCGAALAFERREVFRLQERSDLPEGLCPDAEQLSMRCRNAVAGGEVASMEGLS</sequence>
<proteinExistence type="predicted"/>
<dbReference type="AlphaFoldDB" id="C9KLZ9"/>
<keyword evidence="2" id="KW-1185">Reference proteome</keyword>
<evidence type="ECO:0000313" key="1">
    <source>
        <dbReference type="EMBL" id="EEX69163.1"/>
    </source>
</evidence>
<accession>C9KLZ9</accession>
<dbReference type="Proteomes" id="UP000003671">
    <property type="component" value="Unassembled WGS sequence"/>
</dbReference>
<gene>
    <name evidence="1" type="ORF">MITSMUL_04233</name>
</gene>
<comment type="caution">
    <text evidence="1">The sequence shown here is derived from an EMBL/GenBank/DDBJ whole genome shotgun (WGS) entry which is preliminary data.</text>
</comment>
<name>C9KLZ9_9FIRM</name>
<reference evidence="1" key="1">
    <citation type="submission" date="2009-09" db="EMBL/GenBank/DDBJ databases">
        <authorList>
            <person name="Weinstock G."/>
            <person name="Sodergren E."/>
            <person name="Clifton S."/>
            <person name="Fulton L."/>
            <person name="Fulton B."/>
            <person name="Courtney L."/>
            <person name="Fronick C."/>
            <person name="Harrison M."/>
            <person name="Strong C."/>
            <person name="Farmer C."/>
            <person name="Delahaunty K."/>
            <person name="Markovic C."/>
            <person name="Hall O."/>
            <person name="Minx P."/>
            <person name="Tomlinson C."/>
            <person name="Mitreva M."/>
            <person name="Nelson J."/>
            <person name="Hou S."/>
            <person name="Wollam A."/>
            <person name="Pepin K.H."/>
            <person name="Johnson M."/>
            <person name="Bhonagiri V."/>
            <person name="Nash W.E."/>
            <person name="Warren W."/>
            <person name="Chinwalla A."/>
            <person name="Mardis E.R."/>
            <person name="Wilson R.K."/>
        </authorList>
    </citation>
    <scope>NUCLEOTIDE SEQUENCE [LARGE SCALE GENOMIC DNA]</scope>
    <source>
        <strain evidence="1">DSM 20544</strain>
    </source>
</reference>
<evidence type="ECO:0000313" key="2">
    <source>
        <dbReference type="Proteomes" id="UP000003671"/>
    </source>
</evidence>
<dbReference type="HOGENOM" id="CLU_2917560_0_0_9"/>